<gene>
    <name evidence="1" type="ORF">AZOBR_p1130108</name>
</gene>
<evidence type="ECO:0000313" key="2">
    <source>
        <dbReference type="Proteomes" id="UP000007319"/>
    </source>
</evidence>
<dbReference type="Proteomes" id="UP000007319">
    <property type="component" value="Plasmid AZOBR_p1"/>
</dbReference>
<dbReference type="EMBL" id="HE577328">
    <property type="protein sequence ID" value="CCD00885.1"/>
    <property type="molecule type" value="Genomic_DNA"/>
</dbReference>
<keyword evidence="1" id="KW-0614">Plasmid</keyword>
<organism evidence="1 2">
    <name type="scientific">Azospirillum baldaniorum</name>
    <dbReference type="NCBI Taxonomy" id="1064539"/>
    <lineage>
        <taxon>Bacteria</taxon>
        <taxon>Pseudomonadati</taxon>
        <taxon>Pseudomonadota</taxon>
        <taxon>Alphaproteobacteria</taxon>
        <taxon>Rhodospirillales</taxon>
        <taxon>Azospirillaceae</taxon>
        <taxon>Azospirillum</taxon>
    </lineage>
</organism>
<reference evidence="1 2" key="1">
    <citation type="journal article" date="2011" name="PLoS Genet.">
        <title>Azospirillum genomes reveal transition of bacteria from aquatic to terrestrial environments.</title>
        <authorList>
            <person name="Wisniewski-Dye F."/>
            <person name="Borziak K."/>
            <person name="Khalsa-Moyers G."/>
            <person name="Alexandre G."/>
            <person name="Sukharnikov L.O."/>
            <person name="Wuichet K."/>
            <person name="Hurst G.B."/>
            <person name="McDonald W.H."/>
            <person name="Robertson J.S."/>
            <person name="Barbe V."/>
            <person name="Calteau A."/>
            <person name="Rouy Z."/>
            <person name="Mangenot S."/>
            <person name="Prigent-Combaret C."/>
            <person name="Normand P."/>
            <person name="Boyer M."/>
            <person name="Siguier P."/>
            <person name="Dessaux Y."/>
            <person name="Elmerich C."/>
            <person name="Condemine G."/>
            <person name="Krishnen G."/>
            <person name="Kennedy I."/>
            <person name="Paterson A.H."/>
            <person name="Gonzalez V."/>
            <person name="Mavingui P."/>
            <person name="Zhulin I.B."/>
        </authorList>
    </citation>
    <scope>NUCLEOTIDE SEQUENCE [LARGE SCALE GENOMIC DNA]</scope>
    <source>
        <strain evidence="1 2">Sp245</strain>
    </source>
</reference>
<geneLocation type="plasmid" evidence="1 2">
    <name>AZOBR_p1</name>
</geneLocation>
<protein>
    <submittedName>
        <fullName evidence="1">Uncharacterized protein</fullName>
    </submittedName>
</protein>
<dbReference type="AlphaFoldDB" id="A0A9P1NPE6"/>
<keyword evidence="2" id="KW-1185">Reference proteome</keyword>
<dbReference type="KEGG" id="abs:AZOBR_p1130108"/>
<proteinExistence type="predicted"/>
<accession>A0A9P1NPE6</accession>
<sequence>MYAAPVPAFSFREMRKIESTKTTALCHDQAYGLIQTCSLSSWMDDARNGYCCCSAMPLLRGCYVTKVKFRLSNPTESWYIRCVITLHKDFLHLLELGHMMLENDLHFFRN</sequence>
<name>A0A9P1NPE6_9PROT</name>
<evidence type="ECO:0000313" key="1">
    <source>
        <dbReference type="EMBL" id="CCD00885.1"/>
    </source>
</evidence>